<dbReference type="RefSeq" id="WP_009542383.1">
    <property type="nucleotide sequence ID" value="NZ_ANHY01000021.1"/>
</dbReference>
<name>K9H8Z1_9PROT</name>
<dbReference type="EMBL" id="ANHY01000021">
    <property type="protein sequence ID" value="EKV27058.1"/>
    <property type="molecule type" value="Genomic_DNA"/>
</dbReference>
<dbReference type="Proteomes" id="UP000009881">
    <property type="component" value="Unassembled WGS sequence"/>
</dbReference>
<sequence>MTIDIFPTFNLLARPGATISFPPFTREGESTRIDATGARVSVASNTLRHDFERNSGVYRGLLLEGRRDNLLLNSLAPASQTVTLDAGTYTLSVHGAGSATLSGAASGSASEGTPLTVTTGGGSVTVTVTGTPDAFQLELGAFASSVIPTTSVSGRRDYDGLYGSIADIAMRPDEGTLYVEASTFGLSHALTALELSSDQNNRLSLRFDGSRRPSVMVKAASVVEAEITASTAAAADAPVRMAVAYASGEVSFCVAGTIIGTAAPAALPAVTHLLCGVNIGATECLYGHFRHGAYFPRRLSDADLQLLTR</sequence>
<proteinExistence type="predicted"/>
<gene>
    <name evidence="1" type="ORF">C882_1987</name>
</gene>
<evidence type="ECO:0000313" key="1">
    <source>
        <dbReference type="EMBL" id="EKV27058.1"/>
    </source>
</evidence>
<dbReference type="AlphaFoldDB" id="K9H8Z1"/>
<keyword evidence="2" id="KW-1185">Reference proteome</keyword>
<reference evidence="1 2" key="1">
    <citation type="journal article" date="2013" name="Genome Announc.">
        <title>Draft Genome Sequence of an Alphaproteobacterium, Caenispirillum salinarum AK4(T), Isolated from a Solar Saltern.</title>
        <authorList>
            <person name="Khatri I."/>
            <person name="Singh A."/>
            <person name="Korpole S."/>
            <person name="Pinnaka A.K."/>
            <person name="Subramanian S."/>
        </authorList>
    </citation>
    <scope>NUCLEOTIDE SEQUENCE [LARGE SCALE GENOMIC DNA]</scope>
    <source>
        <strain evidence="1 2">AK4</strain>
    </source>
</reference>
<dbReference type="OrthoDB" id="7579869at2"/>
<evidence type="ECO:0000313" key="2">
    <source>
        <dbReference type="Proteomes" id="UP000009881"/>
    </source>
</evidence>
<dbReference type="STRING" id="1238182.C882_1987"/>
<accession>K9H8Z1</accession>
<dbReference type="eggNOG" id="ENOG5032C06">
    <property type="taxonomic scope" value="Bacteria"/>
</dbReference>
<comment type="caution">
    <text evidence="1">The sequence shown here is derived from an EMBL/GenBank/DDBJ whole genome shotgun (WGS) entry which is preliminary data.</text>
</comment>
<protein>
    <submittedName>
        <fullName evidence="1">Uncharacterized protein</fullName>
    </submittedName>
</protein>
<organism evidence="1 2">
    <name type="scientific">Caenispirillum salinarum AK4</name>
    <dbReference type="NCBI Taxonomy" id="1238182"/>
    <lineage>
        <taxon>Bacteria</taxon>
        <taxon>Pseudomonadati</taxon>
        <taxon>Pseudomonadota</taxon>
        <taxon>Alphaproteobacteria</taxon>
        <taxon>Rhodospirillales</taxon>
        <taxon>Novispirillaceae</taxon>
        <taxon>Caenispirillum</taxon>
    </lineage>
</organism>